<dbReference type="EMBL" id="BMAW01110322">
    <property type="protein sequence ID" value="GFT42643.1"/>
    <property type="molecule type" value="Genomic_DNA"/>
</dbReference>
<dbReference type="AlphaFoldDB" id="A0A8X6P1N1"/>
<reference evidence="2" key="1">
    <citation type="submission" date="2020-08" db="EMBL/GenBank/DDBJ databases">
        <title>Multicomponent nature underlies the extraordinary mechanical properties of spider dragline silk.</title>
        <authorList>
            <person name="Kono N."/>
            <person name="Nakamura H."/>
            <person name="Mori M."/>
            <person name="Yoshida Y."/>
            <person name="Ohtoshi R."/>
            <person name="Malay A.D."/>
            <person name="Moran D.A.P."/>
            <person name="Tomita M."/>
            <person name="Numata K."/>
            <person name="Arakawa K."/>
        </authorList>
    </citation>
    <scope>NUCLEOTIDE SEQUENCE</scope>
</reference>
<organism evidence="2 3">
    <name type="scientific">Nephila pilipes</name>
    <name type="common">Giant wood spider</name>
    <name type="synonym">Nephila maculata</name>
    <dbReference type="NCBI Taxonomy" id="299642"/>
    <lineage>
        <taxon>Eukaryota</taxon>
        <taxon>Metazoa</taxon>
        <taxon>Ecdysozoa</taxon>
        <taxon>Arthropoda</taxon>
        <taxon>Chelicerata</taxon>
        <taxon>Arachnida</taxon>
        <taxon>Araneae</taxon>
        <taxon>Araneomorphae</taxon>
        <taxon>Entelegynae</taxon>
        <taxon>Araneoidea</taxon>
        <taxon>Nephilidae</taxon>
        <taxon>Nephila</taxon>
    </lineage>
</organism>
<protein>
    <submittedName>
        <fullName evidence="2">ATP-dependent DNA helicase</fullName>
    </submittedName>
</protein>
<proteinExistence type="predicted"/>
<keyword evidence="2" id="KW-0378">Hydrolase</keyword>
<dbReference type="OrthoDB" id="6432285at2759"/>
<keyword evidence="3" id="KW-1185">Reference proteome</keyword>
<dbReference type="Pfam" id="PF14214">
    <property type="entry name" value="Helitron_like_N"/>
    <property type="match status" value="1"/>
</dbReference>
<accession>A0A8X6P1N1</accession>
<feature type="domain" description="Helitron helicase-like" evidence="1">
    <location>
        <begin position="13"/>
        <end position="36"/>
    </location>
</feature>
<dbReference type="Proteomes" id="UP000887013">
    <property type="component" value="Unassembled WGS sequence"/>
</dbReference>
<evidence type="ECO:0000313" key="3">
    <source>
        <dbReference type="Proteomes" id="UP000887013"/>
    </source>
</evidence>
<dbReference type="GO" id="GO:0004386">
    <property type="term" value="F:helicase activity"/>
    <property type="evidence" value="ECO:0007669"/>
    <property type="project" value="UniProtKB-KW"/>
</dbReference>
<dbReference type="InterPro" id="IPR025476">
    <property type="entry name" value="Helitron_helicase-like"/>
</dbReference>
<keyword evidence="2" id="KW-0347">Helicase</keyword>
<keyword evidence="2" id="KW-0067">ATP-binding</keyword>
<comment type="caution">
    <text evidence="2">The sequence shown here is derived from an EMBL/GenBank/DDBJ whole genome shotgun (WGS) entry which is preliminary data.</text>
</comment>
<keyword evidence="2" id="KW-0547">Nucleotide-binding</keyword>
<gene>
    <name evidence="2" type="primary">pif1_97</name>
    <name evidence="2" type="ORF">NPIL_347031</name>
</gene>
<evidence type="ECO:0000313" key="2">
    <source>
        <dbReference type="EMBL" id="GFT42643.1"/>
    </source>
</evidence>
<name>A0A8X6P1N1_NEPPI</name>
<sequence>MLHIKRNPGFLGGQVVDHWWRIEFQNRGSPHLHLLVWIRNVPSFDTPVGIALIDKVVSCSYPSEEDPEIYNLVNRNQIHRHTHTFFKRKAHLCRFAFPRKPSRETKIIDENSPEFLQNGGRFCELKRAAHEKGVNNYCPEVLEFWDGNMDIQPCGSNEALAHYVTKNIAKVEPVDLNDGVKQAINHIRQEESDIQR</sequence>
<evidence type="ECO:0000259" key="1">
    <source>
        <dbReference type="Pfam" id="PF14214"/>
    </source>
</evidence>